<keyword evidence="2" id="KW-0133">Cell shape</keyword>
<dbReference type="Gene3D" id="3.40.50.2300">
    <property type="match status" value="2"/>
</dbReference>
<keyword evidence="3" id="KW-0573">Peptidoglycan synthesis</keyword>
<dbReference type="Gene3D" id="1.25.40.650">
    <property type="match status" value="1"/>
</dbReference>
<dbReference type="InterPro" id="IPR007443">
    <property type="entry name" value="LpoA"/>
</dbReference>
<dbReference type="Proteomes" id="UP000054662">
    <property type="component" value="Unassembled WGS sequence"/>
</dbReference>
<protein>
    <submittedName>
        <fullName evidence="8">Lipoprotein</fullName>
    </submittedName>
</protein>
<dbReference type="GO" id="GO:0008360">
    <property type="term" value="P:regulation of cell shape"/>
    <property type="evidence" value="ECO:0007669"/>
    <property type="project" value="UniProtKB-KW"/>
</dbReference>
<gene>
    <name evidence="8" type="ORF">Lwor_1202</name>
</gene>
<keyword evidence="1" id="KW-0732">Signal</keyword>
<keyword evidence="4" id="KW-0472">Membrane</keyword>
<keyword evidence="6" id="KW-0998">Cell outer membrane</keyword>
<dbReference type="OrthoDB" id="6708821at2"/>
<dbReference type="CDD" id="cd06339">
    <property type="entry name" value="PBP1_YraM_LppC_lipoprotein-like"/>
    <property type="match status" value="1"/>
</dbReference>
<keyword evidence="9" id="KW-1185">Reference proteome</keyword>
<dbReference type="AlphaFoldDB" id="A0A0W1AEI1"/>
<dbReference type="GO" id="GO:0030234">
    <property type="term" value="F:enzyme regulator activity"/>
    <property type="evidence" value="ECO:0007669"/>
    <property type="project" value="TreeGrafter"/>
</dbReference>
<dbReference type="InterPro" id="IPR028082">
    <property type="entry name" value="Peripla_BP_I"/>
</dbReference>
<evidence type="ECO:0000256" key="6">
    <source>
        <dbReference type="ARBA" id="ARBA00023237"/>
    </source>
</evidence>
<keyword evidence="7 8" id="KW-0449">Lipoprotein</keyword>
<evidence type="ECO:0000256" key="2">
    <source>
        <dbReference type="ARBA" id="ARBA00022960"/>
    </source>
</evidence>
<dbReference type="Pfam" id="PF04348">
    <property type="entry name" value="LppC"/>
    <property type="match status" value="1"/>
</dbReference>
<reference evidence="8 9" key="1">
    <citation type="submission" date="2015-11" db="EMBL/GenBank/DDBJ databases">
        <title>Genomic analysis of 38 Legionella species identifies large and diverse effector repertoires.</title>
        <authorList>
            <person name="Burstein D."/>
            <person name="Amaro F."/>
            <person name="Zusman T."/>
            <person name="Lifshitz Z."/>
            <person name="Cohen O."/>
            <person name="Gilbert J.A."/>
            <person name="Pupko T."/>
            <person name="Shuman H.A."/>
            <person name="Segal G."/>
        </authorList>
    </citation>
    <scope>NUCLEOTIDE SEQUENCE [LARGE SCALE GENOMIC DNA]</scope>
    <source>
        <strain evidence="8 9">ATCC 49508</strain>
    </source>
</reference>
<dbReference type="InterPro" id="IPR011990">
    <property type="entry name" value="TPR-like_helical_dom_sf"/>
</dbReference>
<comment type="caution">
    <text evidence="8">The sequence shown here is derived from an EMBL/GenBank/DDBJ whole genome shotgun (WGS) entry which is preliminary data.</text>
</comment>
<evidence type="ECO:0000256" key="7">
    <source>
        <dbReference type="ARBA" id="ARBA00023288"/>
    </source>
</evidence>
<evidence type="ECO:0000256" key="5">
    <source>
        <dbReference type="ARBA" id="ARBA00023139"/>
    </source>
</evidence>
<dbReference type="STRING" id="45076.Lwor_1202"/>
<dbReference type="GO" id="GO:0031241">
    <property type="term" value="C:periplasmic side of cell outer membrane"/>
    <property type="evidence" value="ECO:0007669"/>
    <property type="project" value="TreeGrafter"/>
</dbReference>
<dbReference type="SUPFAM" id="SSF53822">
    <property type="entry name" value="Periplasmic binding protein-like I"/>
    <property type="match status" value="1"/>
</dbReference>
<dbReference type="EMBL" id="LNZC01000012">
    <property type="protein sequence ID" value="KTD79688.1"/>
    <property type="molecule type" value="Genomic_DNA"/>
</dbReference>
<proteinExistence type="predicted"/>
<evidence type="ECO:0000256" key="3">
    <source>
        <dbReference type="ARBA" id="ARBA00022984"/>
    </source>
</evidence>
<dbReference type="GO" id="GO:0009252">
    <property type="term" value="P:peptidoglycan biosynthetic process"/>
    <property type="evidence" value="ECO:0007669"/>
    <property type="project" value="UniProtKB-KW"/>
</dbReference>
<evidence type="ECO:0000313" key="9">
    <source>
        <dbReference type="Proteomes" id="UP000054662"/>
    </source>
</evidence>
<accession>A0A0W1AEI1</accession>
<sequence>MFLKLSDVRIVLVLAASFLICHCTKTVNSTEPVATVQKKVVNPYSMPTATYLALAKKEEGHKKNDLLLAAAGRMISEGQWRKGLAILAQSDELTEEQLNEKNVLLAKIDVIRDKPEAALTQLAKINQSQTLSSYNQIQYHELRAQSYRLTGHLIESVQERITLETLLSGTDLQTNNLRTLWLTLINIPQTQLSTMVAEAVDKSELQGWLQLAVIAGQYRESPKSLLDALAQWQSHFTNHPANALLPSPLNRIADKMIAKPKHIALLLPMSGPLSGPGKAVHDGFMAAYKSRNDEETTQIKFYDTAKGDVTLLYQKAIDAGADYVVGPLTKSQVAAVAALNHPVPTLLLNDSATAVQDNSYLFGLSPANEATQVALKAQSKGYRKALVIAPKNDWGNEVTKAFSQQWTNNGGKIADTLLYGAEDDLNKNIQDFLKVSESQAREKRLKQVLGTNLNALTTRRHDFDMIFLLAYPTKARQIMPLLKYYYAGDVPVFATSTVYGGSANALKDKDLDGVVFCDIPWVFSHQAGSRNWPEQFNSYNRLYALGMDSYALATQLNQLILFPADGAMEANGTLFLQPSGQVARVLEWGQFRQGLVQSLGTTV</sequence>
<keyword evidence="5" id="KW-0564">Palmitate</keyword>
<evidence type="ECO:0000256" key="1">
    <source>
        <dbReference type="ARBA" id="ARBA00022729"/>
    </source>
</evidence>
<dbReference type="PATRIC" id="fig|45076.6.peg.1313"/>
<dbReference type="RefSeq" id="WP_058493017.1">
    <property type="nucleotide sequence ID" value="NZ_CBCRUR010000001.1"/>
</dbReference>
<evidence type="ECO:0000256" key="4">
    <source>
        <dbReference type="ARBA" id="ARBA00023136"/>
    </source>
</evidence>
<dbReference type="PANTHER" id="PTHR38038:SF1">
    <property type="entry name" value="PENICILLIN-BINDING PROTEIN ACTIVATOR LPOA"/>
    <property type="match status" value="1"/>
</dbReference>
<evidence type="ECO:0000313" key="8">
    <source>
        <dbReference type="EMBL" id="KTD79688.1"/>
    </source>
</evidence>
<name>A0A0W1AEI1_9GAMM</name>
<dbReference type="PANTHER" id="PTHR38038">
    <property type="entry name" value="PENICILLIN-BINDING PROTEIN ACTIVATOR LPOA"/>
    <property type="match status" value="1"/>
</dbReference>
<dbReference type="Gene3D" id="1.25.40.10">
    <property type="entry name" value="Tetratricopeptide repeat domain"/>
    <property type="match status" value="1"/>
</dbReference>
<organism evidence="8 9">
    <name type="scientific">Legionella worsleiensis</name>
    <dbReference type="NCBI Taxonomy" id="45076"/>
    <lineage>
        <taxon>Bacteria</taxon>
        <taxon>Pseudomonadati</taxon>
        <taxon>Pseudomonadota</taxon>
        <taxon>Gammaproteobacteria</taxon>
        <taxon>Legionellales</taxon>
        <taxon>Legionellaceae</taxon>
        <taxon>Legionella</taxon>
    </lineage>
</organism>